<dbReference type="InterPro" id="IPR024079">
    <property type="entry name" value="MetalloPept_cat_dom_sf"/>
</dbReference>
<name>A0A1Z5JG79_FISSO</name>
<evidence type="ECO:0000256" key="3">
    <source>
        <dbReference type="ARBA" id="ARBA00022723"/>
    </source>
</evidence>
<comment type="cofactor">
    <cofactor evidence="7">
        <name>Zn(2+)</name>
        <dbReference type="ChEBI" id="CHEBI:29105"/>
    </cofactor>
    <text evidence="7">Binds 1 zinc ion per subunit.</text>
</comment>
<accession>A0A1Z5JG79</accession>
<feature type="chain" id="PRO_5012690069" description="Leishmanolysin-like peptidase" evidence="9">
    <location>
        <begin position="26"/>
        <end position="673"/>
    </location>
</feature>
<gene>
    <name evidence="10" type="ORF">FisN_11Hh309</name>
</gene>
<proteinExistence type="inferred from homology"/>
<dbReference type="AlphaFoldDB" id="A0A1Z5JG79"/>
<dbReference type="EMBL" id="BDSP01000057">
    <property type="protein sequence ID" value="GAX12892.1"/>
    <property type="molecule type" value="Genomic_DNA"/>
</dbReference>
<dbReference type="GO" id="GO:0007155">
    <property type="term" value="P:cell adhesion"/>
    <property type="evidence" value="ECO:0007669"/>
    <property type="project" value="InterPro"/>
</dbReference>
<evidence type="ECO:0000256" key="1">
    <source>
        <dbReference type="ARBA" id="ARBA00005860"/>
    </source>
</evidence>
<feature type="compositionally biased region" description="Basic residues" evidence="8">
    <location>
        <begin position="71"/>
        <end position="95"/>
    </location>
</feature>
<feature type="signal peptide" evidence="9">
    <location>
        <begin position="1"/>
        <end position="25"/>
    </location>
</feature>
<keyword evidence="2" id="KW-0645">Protease</keyword>
<organism evidence="10 11">
    <name type="scientific">Fistulifera solaris</name>
    <name type="common">Oleaginous diatom</name>
    <dbReference type="NCBI Taxonomy" id="1519565"/>
    <lineage>
        <taxon>Eukaryota</taxon>
        <taxon>Sar</taxon>
        <taxon>Stramenopiles</taxon>
        <taxon>Ochrophyta</taxon>
        <taxon>Bacillariophyta</taxon>
        <taxon>Bacillariophyceae</taxon>
        <taxon>Bacillariophycidae</taxon>
        <taxon>Naviculales</taxon>
        <taxon>Naviculaceae</taxon>
        <taxon>Fistulifera</taxon>
    </lineage>
</organism>
<evidence type="ECO:0000256" key="6">
    <source>
        <dbReference type="ARBA" id="ARBA00023049"/>
    </source>
</evidence>
<dbReference type="InterPro" id="IPR001577">
    <property type="entry name" value="Peptidase_M8"/>
</dbReference>
<evidence type="ECO:0000256" key="2">
    <source>
        <dbReference type="ARBA" id="ARBA00022670"/>
    </source>
</evidence>
<evidence type="ECO:0000256" key="7">
    <source>
        <dbReference type="PIRSR" id="PIRSR601577-2"/>
    </source>
</evidence>
<dbReference type="Gene3D" id="3.90.132.10">
    <property type="entry name" value="Leishmanolysin , domain 2"/>
    <property type="match status" value="1"/>
</dbReference>
<sequence>MLRRWQTALLYCCLASMCCRKGADATGARLVFQDELFVHEMNQKNATSTATIKESGRDEPKSTTGGLRVKANAKKSKSSSRSSKSGKKSGKKKKNGGPVRTVTIEPFLIGYMVPNLKERPPLNDVIDLICLTEDFYGDAFMENVLFQESFRSVKLTFVDDIVYSQAHGSFNYMLNLTAHVNFEKESFRKGFNDRIVPFMDDKVNLPKYVENYVQEVPAFRSTVTSTVIIPSKEPDTAPIPSPVAPTPIGSPVTAPVTAPVETPVMAPVEAPPSSTVLPTSPGTVMPTTDRFDITLDLSEVPEGFREVFTLAADRWSEVVIGDLEAIEGTTESSCGALAPAMIDDLFICAKTENIDGIDGVLGSAGPEFARFTPTTIPYIGAMRFDSADVEALQAGGTLASVILHEMGHVLGLGTLWTLNNLQTSAQADTATPPCPYNGNTKASAEFQAISGCAGVAVPIEFDGGPGTQCGHWEEDCLLDELMTGFSTGSLPLSRITVASLEDMGYVVDYDAADPYTSADLAPTCVCSSNLQEKDGVTKDQSKRKRPGTTSNVLKLGAFSVSTLFSVPSEESVEKVERGSADGGQEIVTTRRHPSDQNLISNTTNVITRGNRSRKLSQEGRQIALDYGNKLLLQNKELKARLPPELAQRYVGDQAVIILYLEDGEIFSVEVQRG</sequence>
<dbReference type="GO" id="GO:0046872">
    <property type="term" value="F:metal ion binding"/>
    <property type="evidence" value="ECO:0007669"/>
    <property type="project" value="UniProtKB-KW"/>
</dbReference>
<comment type="similarity">
    <text evidence="1">Belongs to the peptidase M8 family.</text>
</comment>
<keyword evidence="4" id="KW-0378">Hydrolase</keyword>
<dbReference type="GO" id="GO:0016020">
    <property type="term" value="C:membrane"/>
    <property type="evidence" value="ECO:0007669"/>
    <property type="project" value="InterPro"/>
</dbReference>
<dbReference type="Pfam" id="PF01457">
    <property type="entry name" value="Peptidase_M8"/>
    <property type="match status" value="1"/>
</dbReference>
<dbReference type="OrthoDB" id="48352at2759"/>
<dbReference type="Proteomes" id="UP000198406">
    <property type="component" value="Unassembled WGS sequence"/>
</dbReference>
<evidence type="ECO:0000313" key="10">
    <source>
        <dbReference type="EMBL" id="GAX12892.1"/>
    </source>
</evidence>
<feature type="region of interest" description="Disordered" evidence="8">
    <location>
        <begin position="47"/>
        <end position="99"/>
    </location>
</feature>
<feature type="binding site" evidence="7">
    <location>
        <position position="471"/>
    </location>
    <ligand>
        <name>Zn(2+)</name>
        <dbReference type="ChEBI" id="CHEBI:29105"/>
        <note>catalytic</note>
    </ligand>
</feature>
<evidence type="ECO:0000256" key="8">
    <source>
        <dbReference type="SAM" id="MobiDB-lite"/>
    </source>
</evidence>
<keyword evidence="6 7" id="KW-0482">Metalloprotease</keyword>
<keyword evidence="3 7" id="KW-0479">Metal-binding</keyword>
<evidence type="ECO:0000256" key="9">
    <source>
        <dbReference type="SAM" id="SignalP"/>
    </source>
</evidence>
<keyword evidence="5 7" id="KW-0862">Zinc</keyword>
<dbReference type="SUPFAM" id="SSF55486">
    <property type="entry name" value="Metalloproteases ('zincins'), catalytic domain"/>
    <property type="match status" value="2"/>
</dbReference>
<dbReference type="InParanoid" id="A0A1Z5JG79"/>
<evidence type="ECO:0000313" key="11">
    <source>
        <dbReference type="Proteomes" id="UP000198406"/>
    </source>
</evidence>
<reference evidence="10 11" key="1">
    <citation type="journal article" date="2015" name="Plant Cell">
        <title>Oil accumulation by the oleaginous diatom Fistulifera solaris as revealed by the genome and transcriptome.</title>
        <authorList>
            <person name="Tanaka T."/>
            <person name="Maeda Y."/>
            <person name="Veluchamy A."/>
            <person name="Tanaka M."/>
            <person name="Abida H."/>
            <person name="Marechal E."/>
            <person name="Bowler C."/>
            <person name="Muto M."/>
            <person name="Sunaga Y."/>
            <person name="Tanaka M."/>
            <person name="Yoshino T."/>
            <person name="Taniguchi T."/>
            <person name="Fukuda Y."/>
            <person name="Nemoto M."/>
            <person name="Matsumoto M."/>
            <person name="Wong P.S."/>
            <person name="Aburatani S."/>
            <person name="Fujibuchi W."/>
        </authorList>
    </citation>
    <scope>NUCLEOTIDE SEQUENCE [LARGE SCALE GENOMIC DNA]</scope>
    <source>
        <strain evidence="10 11">JPCC DA0580</strain>
    </source>
</reference>
<dbReference type="Gene3D" id="3.40.390.10">
    <property type="entry name" value="Collagenase (Catalytic Domain)"/>
    <property type="match status" value="1"/>
</dbReference>
<protein>
    <recommendedName>
        <fullName evidence="12">Leishmanolysin-like peptidase</fullName>
    </recommendedName>
</protein>
<dbReference type="GO" id="GO:0004222">
    <property type="term" value="F:metalloendopeptidase activity"/>
    <property type="evidence" value="ECO:0007669"/>
    <property type="project" value="InterPro"/>
</dbReference>
<comment type="caution">
    <text evidence="10">The sequence shown here is derived from an EMBL/GenBank/DDBJ whole genome shotgun (WGS) entry which is preliminary data.</text>
</comment>
<keyword evidence="9" id="KW-0732">Signal</keyword>
<keyword evidence="11" id="KW-1185">Reference proteome</keyword>
<evidence type="ECO:0000256" key="5">
    <source>
        <dbReference type="ARBA" id="ARBA00022833"/>
    </source>
</evidence>
<evidence type="ECO:0008006" key="12">
    <source>
        <dbReference type="Google" id="ProtNLM"/>
    </source>
</evidence>
<evidence type="ECO:0000256" key="4">
    <source>
        <dbReference type="ARBA" id="ARBA00022801"/>
    </source>
</evidence>
<dbReference type="GO" id="GO:0006508">
    <property type="term" value="P:proteolysis"/>
    <property type="evidence" value="ECO:0007669"/>
    <property type="project" value="UniProtKB-KW"/>
</dbReference>